<sequence length="162" mass="17790">MSADRYFGLALDASPSSKYALKWAIDNVFKEGDHLILVVVHREVMEGGQVHLWGKSGSPLVPYASLIDPSIQKAYQLKWDEEVLQYLEEAVTVKKLTVVAKVYWGDAKEKICAAVVEIPLDGLIMGSRGFGTFKRTLLGSVSNYVVNNVPCPVTVVKLPGPL</sequence>
<name>A0ABP0UFG5_9BRYO</name>
<dbReference type="EMBL" id="OZ019895">
    <property type="protein sequence ID" value="CAK9220042.1"/>
    <property type="molecule type" value="Genomic_DNA"/>
</dbReference>
<feature type="domain" description="UspA" evidence="1">
    <location>
        <begin position="9"/>
        <end position="157"/>
    </location>
</feature>
<accession>A0ABP0UFG5</accession>
<protein>
    <recommendedName>
        <fullName evidence="1">UspA domain-containing protein</fullName>
    </recommendedName>
</protein>
<evidence type="ECO:0000313" key="2">
    <source>
        <dbReference type="EMBL" id="CAK9220042.1"/>
    </source>
</evidence>
<dbReference type="PANTHER" id="PTHR46100">
    <property type="entry name" value="IMP2'P"/>
    <property type="match status" value="1"/>
</dbReference>
<dbReference type="InterPro" id="IPR006015">
    <property type="entry name" value="Universal_stress_UspA"/>
</dbReference>
<organism evidence="2 3">
    <name type="scientific">Sphagnum troendelagicum</name>
    <dbReference type="NCBI Taxonomy" id="128251"/>
    <lineage>
        <taxon>Eukaryota</taxon>
        <taxon>Viridiplantae</taxon>
        <taxon>Streptophyta</taxon>
        <taxon>Embryophyta</taxon>
        <taxon>Bryophyta</taxon>
        <taxon>Sphagnophytina</taxon>
        <taxon>Sphagnopsida</taxon>
        <taxon>Sphagnales</taxon>
        <taxon>Sphagnaceae</taxon>
        <taxon>Sphagnum</taxon>
    </lineage>
</organism>
<dbReference type="Pfam" id="PF00582">
    <property type="entry name" value="Usp"/>
    <property type="match status" value="1"/>
</dbReference>
<dbReference type="InterPro" id="IPR006016">
    <property type="entry name" value="UspA"/>
</dbReference>
<evidence type="ECO:0000259" key="1">
    <source>
        <dbReference type="Pfam" id="PF00582"/>
    </source>
</evidence>
<dbReference type="SUPFAM" id="SSF52402">
    <property type="entry name" value="Adenine nucleotide alpha hydrolases-like"/>
    <property type="match status" value="1"/>
</dbReference>
<gene>
    <name evidence="2" type="ORF">CSSPTR1EN2_LOCUS15111</name>
</gene>
<dbReference type="PANTHER" id="PTHR46100:SF4">
    <property type="entry name" value="USPA DOMAIN-CONTAINING PROTEIN"/>
    <property type="match status" value="1"/>
</dbReference>
<proteinExistence type="predicted"/>
<evidence type="ECO:0000313" key="3">
    <source>
        <dbReference type="Proteomes" id="UP001497512"/>
    </source>
</evidence>
<dbReference type="PRINTS" id="PR01438">
    <property type="entry name" value="UNVRSLSTRESS"/>
</dbReference>
<dbReference type="Proteomes" id="UP001497512">
    <property type="component" value="Chromosome 3"/>
</dbReference>
<keyword evidence="3" id="KW-1185">Reference proteome</keyword>
<dbReference type="CDD" id="cd23659">
    <property type="entry name" value="USP_At3g01520-like"/>
    <property type="match status" value="1"/>
</dbReference>
<dbReference type="Gene3D" id="3.40.50.620">
    <property type="entry name" value="HUPs"/>
    <property type="match status" value="1"/>
</dbReference>
<reference evidence="2" key="1">
    <citation type="submission" date="2024-02" db="EMBL/GenBank/DDBJ databases">
        <authorList>
            <consortium name="ELIXIR-Norway"/>
            <consortium name="Elixir Norway"/>
        </authorList>
    </citation>
    <scope>NUCLEOTIDE SEQUENCE</scope>
</reference>
<dbReference type="InterPro" id="IPR014729">
    <property type="entry name" value="Rossmann-like_a/b/a_fold"/>
</dbReference>